<dbReference type="Gene3D" id="3.90.70.10">
    <property type="entry name" value="Cysteine proteinases"/>
    <property type="match status" value="1"/>
</dbReference>
<dbReference type="RefSeq" id="WP_188753666.1">
    <property type="nucleotide sequence ID" value="NZ_BMIK01000026.1"/>
</dbReference>
<evidence type="ECO:0000256" key="1">
    <source>
        <dbReference type="ARBA" id="ARBA00008455"/>
    </source>
</evidence>
<proteinExistence type="inferred from homology"/>
<comment type="caution">
    <text evidence="4">The sequence shown here is derived from an EMBL/GenBank/DDBJ whole genome shotgun (WGS) entry which is preliminary data.</text>
</comment>
<dbReference type="EMBL" id="BMIK01000026">
    <property type="protein sequence ID" value="GGC47312.1"/>
    <property type="molecule type" value="Genomic_DNA"/>
</dbReference>
<dbReference type="PROSITE" id="PS51257">
    <property type="entry name" value="PROKAR_LIPOPROTEIN"/>
    <property type="match status" value="1"/>
</dbReference>
<dbReference type="InterPro" id="IPR000668">
    <property type="entry name" value="Peptidase_C1A_C"/>
</dbReference>
<evidence type="ECO:0000259" key="3">
    <source>
        <dbReference type="SMART" id="SM00645"/>
    </source>
</evidence>
<evidence type="ECO:0000313" key="5">
    <source>
        <dbReference type="Proteomes" id="UP000597338"/>
    </source>
</evidence>
<organism evidence="4 5">
    <name type="scientific">Parapedobacter defluvii</name>
    <dbReference type="NCBI Taxonomy" id="2045106"/>
    <lineage>
        <taxon>Bacteria</taxon>
        <taxon>Pseudomonadati</taxon>
        <taxon>Bacteroidota</taxon>
        <taxon>Sphingobacteriia</taxon>
        <taxon>Sphingobacteriales</taxon>
        <taxon>Sphingobacteriaceae</taxon>
        <taxon>Parapedobacter</taxon>
    </lineage>
</organism>
<dbReference type="Pfam" id="PF00112">
    <property type="entry name" value="Peptidase_C1"/>
    <property type="match status" value="1"/>
</dbReference>
<evidence type="ECO:0000313" key="4">
    <source>
        <dbReference type="EMBL" id="GGC47312.1"/>
    </source>
</evidence>
<gene>
    <name evidence="4" type="ORF">GCM10011386_44340</name>
</gene>
<dbReference type="SMART" id="SM00645">
    <property type="entry name" value="Pept_C1"/>
    <property type="match status" value="1"/>
</dbReference>
<reference evidence="5" key="1">
    <citation type="journal article" date="2019" name="Int. J. Syst. Evol. Microbiol.">
        <title>The Global Catalogue of Microorganisms (GCM) 10K type strain sequencing project: providing services to taxonomists for standard genome sequencing and annotation.</title>
        <authorList>
            <consortium name="The Broad Institute Genomics Platform"/>
            <consortium name="The Broad Institute Genome Sequencing Center for Infectious Disease"/>
            <person name="Wu L."/>
            <person name="Ma J."/>
        </authorList>
    </citation>
    <scope>NUCLEOTIDE SEQUENCE [LARGE SCALE GENOMIC DNA]</scope>
    <source>
        <strain evidence="5">CGMCC 1.15342</strain>
    </source>
</reference>
<protein>
    <recommendedName>
        <fullName evidence="3">Peptidase C1A papain C-terminal domain-containing protein</fullName>
    </recommendedName>
</protein>
<feature type="domain" description="Peptidase C1A papain C-terminal" evidence="3">
    <location>
        <begin position="73"/>
        <end position="297"/>
    </location>
</feature>
<dbReference type="PANTHER" id="PTHR12411">
    <property type="entry name" value="CYSTEINE PROTEASE FAMILY C1-RELATED"/>
    <property type="match status" value="1"/>
</dbReference>
<feature type="region of interest" description="Disordered" evidence="2">
    <location>
        <begin position="501"/>
        <end position="522"/>
    </location>
</feature>
<dbReference type="CDD" id="cd02619">
    <property type="entry name" value="Peptidase_C1"/>
    <property type="match status" value="1"/>
</dbReference>
<name>A0ABQ1MY82_9SPHI</name>
<dbReference type="InterPro" id="IPR025660">
    <property type="entry name" value="Pept_his_AS"/>
</dbReference>
<sequence>MKTTHKWPAHLKAITGYGLALLLSCSCSKNGPDAPDDGDPDPDGTGFTLGWTGTDDPESIPSNIFLGFGNGNLPSSYSLVNRLPPIGDQGQYGTCVTWAAGYNLKTTLNALDNNWTTADLNNPGRQASPKDLFLSIPANLRGSNCNGTNFEPAFQQMIDRGVASLGTAPYTGMGDCSQLPDASATQEAANNRLSNFRKVNMDVQEIKTYISQNRPVVFGARLSDNFMTWRSDQVITSHSTFDNVGMHAYHAMMVVGYDDSKGPNGAFRVVNSWGTNWGDTGFIWIDYQFMINPEFGMMGFVATNGQSEDFDPVDPPVEPTGGYDLAPWNVADNPHSQSSNQRNREMQYNVYNIGGRTINASERWNICYLYYNAFNAEDFGIILYDEYTDQYGRLGDNGELASGGYGESGNWWNHINLPPQTGVAQAVYNADHITWGYTMPRINGFYYLVCIADAFDVIQETDEANNYFFLTDASGWPLYIQDGIIQAGIFGKSQLQSSTKPLPGAGTRMVDPKQSGKQKNAYTTEEISDMITTLKKKGILKQKIQQFQSERSGAKD</sequence>
<accession>A0ABQ1MY82</accession>
<keyword evidence="5" id="KW-1185">Reference proteome</keyword>
<evidence type="ECO:0000256" key="2">
    <source>
        <dbReference type="SAM" id="MobiDB-lite"/>
    </source>
</evidence>
<dbReference type="Proteomes" id="UP000597338">
    <property type="component" value="Unassembled WGS sequence"/>
</dbReference>
<dbReference type="InterPro" id="IPR013128">
    <property type="entry name" value="Peptidase_C1A"/>
</dbReference>
<dbReference type="PROSITE" id="PS00639">
    <property type="entry name" value="THIOL_PROTEASE_HIS"/>
    <property type="match status" value="1"/>
</dbReference>
<feature type="region of interest" description="Disordered" evidence="2">
    <location>
        <begin position="32"/>
        <end position="53"/>
    </location>
</feature>
<dbReference type="SUPFAM" id="SSF54001">
    <property type="entry name" value="Cysteine proteinases"/>
    <property type="match status" value="1"/>
</dbReference>
<comment type="similarity">
    <text evidence="1">Belongs to the peptidase C1 family.</text>
</comment>
<dbReference type="InterPro" id="IPR038765">
    <property type="entry name" value="Papain-like_cys_pep_sf"/>
</dbReference>